<evidence type="ECO:0000313" key="12">
    <source>
        <dbReference type="Proteomes" id="UP000288789"/>
    </source>
</evidence>
<evidence type="ECO:0000256" key="5">
    <source>
        <dbReference type="ARBA" id="ARBA00022603"/>
    </source>
</evidence>
<dbReference type="RefSeq" id="WP_128352307.1">
    <property type="nucleotide sequence ID" value="NZ_RSFE01000004.1"/>
</dbReference>
<dbReference type="NCBIfam" id="TIGR00095">
    <property type="entry name" value="16S rRNA (guanine(966)-N(2))-methyltransferase RsmD"/>
    <property type="match status" value="1"/>
</dbReference>
<keyword evidence="7 9" id="KW-0949">S-adenosyl-L-methionine</keyword>
<feature type="compositionally biased region" description="Basic residues" evidence="10">
    <location>
        <begin position="1"/>
        <end position="10"/>
    </location>
</feature>
<comment type="function">
    <text evidence="1 9">Specifically methylates the guanine in position 966 of 16S rRNA in the assembled 30S particle.</text>
</comment>
<gene>
    <name evidence="11" type="primary">rsmD</name>
    <name evidence="11" type="ORF">EGC76_07110</name>
</gene>
<proteinExistence type="inferred from homology"/>
<comment type="catalytic activity">
    <reaction evidence="8 9">
        <text>guanosine(966) in 16S rRNA + S-adenosyl-L-methionine = N(2)-methylguanosine(966) in 16S rRNA + S-adenosyl-L-homocysteine + H(+)</text>
        <dbReference type="Rhea" id="RHEA:23548"/>
        <dbReference type="Rhea" id="RHEA-COMP:10211"/>
        <dbReference type="Rhea" id="RHEA-COMP:10212"/>
        <dbReference type="ChEBI" id="CHEBI:15378"/>
        <dbReference type="ChEBI" id="CHEBI:57856"/>
        <dbReference type="ChEBI" id="CHEBI:59789"/>
        <dbReference type="ChEBI" id="CHEBI:74269"/>
        <dbReference type="ChEBI" id="CHEBI:74481"/>
        <dbReference type="EC" id="2.1.1.171"/>
    </reaction>
</comment>
<accession>A0A451GEB8</accession>
<sequence>MPRSSYKQKSKAASSRTPNVNKGRGELRIIGGQLRGRKLAIADVPGLRPTTDRVRETVFNWLQFELAQQRCLDLFAGSGALAFEALSRGASEVILIEQDSQAARLLAHHAQILSAAVAGQALVQCADTLAFLQQRPSSPFQVVFIDPPFGIGLVDRSIELLEQNNWLAAGSWVYIESERDLTPTVPSHWHLHREKNAGQVTFRLYTVS</sequence>
<dbReference type="AlphaFoldDB" id="A0A451GEB8"/>
<dbReference type="PANTHER" id="PTHR43542">
    <property type="entry name" value="METHYLTRANSFERASE"/>
    <property type="match status" value="1"/>
</dbReference>
<dbReference type="InterPro" id="IPR004398">
    <property type="entry name" value="RNA_MeTrfase_RsmD"/>
</dbReference>
<dbReference type="EMBL" id="RSFE01000004">
    <property type="protein sequence ID" value="RWU11301.1"/>
    <property type="molecule type" value="Genomic_DNA"/>
</dbReference>
<dbReference type="GO" id="GO:0003676">
    <property type="term" value="F:nucleic acid binding"/>
    <property type="evidence" value="ECO:0007669"/>
    <property type="project" value="InterPro"/>
</dbReference>
<evidence type="ECO:0000256" key="1">
    <source>
        <dbReference type="ARBA" id="ARBA00002649"/>
    </source>
</evidence>
<dbReference type="InterPro" id="IPR029063">
    <property type="entry name" value="SAM-dependent_MTases_sf"/>
</dbReference>
<dbReference type="PROSITE" id="PS00092">
    <property type="entry name" value="N6_MTASE"/>
    <property type="match status" value="1"/>
</dbReference>
<organism evidence="11 12">
    <name type="scientific">Pseudidiomarina gelatinasegens</name>
    <dbReference type="NCBI Taxonomy" id="2487740"/>
    <lineage>
        <taxon>Bacteria</taxon>
        <taxon>Pseudomonadati</taxon>
        <taxon>Pseudomonadota</taxon>
        <taxon>Gammaproteobacteria</taxon>
        <taxon>Alteromonadales</taxon>
        <taxon>Idiomarinaceae</taxon>
        <taxon>Pseudidiomarina</taxon>
    </lineage>
</organism>
<dbReference type="GO" id="GO:0052913">
    <property type="term" value="F:16S rRNA (guanine(966)-N(2))-methyltransferase activity"/>
    <property type="evidence" value="ECO:0007669"/>
    <property type="project" value="UniProtKB-EC"/>
</dbReference>
<dbReference type="Gene3D" id="3.40.50.150">
    <property type="entry name" value="Vaccinia Virus protein VP39"/>
    <property type="match status" value="1"/>
</dbReference>
<dbReference type="EC" id="2.1.1.171" evidence="3 9"/>
<feature type="region of interest" description="Disordered" evidence="10">
    <location>
        <begin position="1"/>
        <end position="23"/>
    </location>
</feature>
<dbReference type="InterPro" id="IPR002052">
    <property type="entry name" value="DNA_methylase_N6_adenine_CS"/>
</dbReference>
<dbReference type="SUPFAM" id="SSF53335">
    <property type="entry name" value="S-adenosyl-L-methionine-dependent methyltransferases"/>
    <property type="match status" value="1"/>
</dbReference>
<dbReference type="OrthoDB" id="9803017at2"/>
<dbReference type="CDD" id="cd02440">
    <property type="entry name" value="AdoMet_MTases"/>
    <property type="match status" value="1"/>
</dbReference>
<evidence type="ECO:0000256" key="7">
    <source>
        <dbReference type="ARBA" id="ARBA00022691"/>
    </source>
</evidence>
<evidence type="ECO:0000313" key="11">
    <source>
        <dbReference type="EMBL" id="RWU11301.1"/>
    </source>
</evidence>
<keyword evidence="9" id="KW-0698">rRNA processing</keyword>
<evidence type="ECO:0000256" key="3">
    <source>
        <dbReference type="ARBA" id="ARBA00012141"/>
    </source>
</evidence>
<evidence type="ECO:0000256" key="9">
    <source>
        <dbReference type="PIRNR" id="PIRNR004553"/>
    </source>
</evidence>
<keyword evidence="12" id="KW-1185">Reference proteome</keyword>
<evidence type="ECO:0000256" key="8">
    <source>
        <dbReference type="ARBA" id="ARBA00048326"/>
    </source>
</evidence>
<dbReference type="Proteomes" id="UP000288789">
    <property type="component" value="Unassembled WGS sequence"/>
</dbReference>
<comment type="similarity">
    <text evidence="2 9">Belongs to the methyltransferase superfamily. RsmD family.</text>
</comment>
<name>A0A451GEB8_9GAMM</name>
<dbReference type="Pfam" id="PF03602">
    <property type="entry name" value="Cons_hypoth95"/>
    <property type="match status" value="1"/>
</dbReference>
<dbReference type="PIRSF" id="PIRSF004553">
    <property type="entry name" value="CHP00095"/>
    <property type="match status" value="1"/>
</dbReference>
<protein>
    <recommendedName>
        <fullName evidence="4 9">Ribosomal RNA small subunit methyltransferase D</fullName>
        <ecNumber evidence="3 9">2.1.1.171</ecNumber>
    </recommendedName>
</protein>
<evidence type="ECO:0000256" key="2">
    <source>
        <dbReference type="ARBA" id="ARBA00005269"/>
    </source>
</evidence>
<dbReference type="PANTHER" id="PTHR43542:SF1">
    <property type="entry name" value="METHYLTRANSFERASE"/>
    <property type="match status" value="1"/>
</dbReference>
<evidence type="ECO:0000256" key="10">
    <source>
        <dbReference type="SAM" id="MobiDB-lite"/>
    </source>
</evidence>
<keyword evidence="5 9" id="KW-0489">Methyltransferase</keyword>
<reference evidence="11 12" key="1">
    <citation type="submission" date="2018-12" db="EMBL/GenBank/DDBJ databases">
        <authorList>
            <person name="Li A."/>
            <person name="Zhang M."/>
            <person name="Zhu H."/>
        </authorList>
    </citation>
    <scope>NUCLEOTIDE SEQUENCE [LARGE SCALE GENOMIC DNA]</scope>
    <source>
        <strain evidence="11 12">R04H25</strain>
    </source>
</reference>
<comment type="caution">
    <text evidence="11">The sequence shown here is derived from an EMBL/GenBank/DDBJ whole genome shotgun (WGS) entry which is preliminary data.</text>
</comment>
<evidence type="ECO:0000256" key="4">
    <source>
        <dbReference type="ARBA" id="ARBA00013682"/>
    </source>
</evidence>
<keyword evidence="6 9" id="KW-0808">Transferase</keyword>
<evidence type="ECO:0000256" key="6">
    <source>
        <dbReference type="ARBA" id="ARBA00022679"/>
    </source>
</evidence>